<dbReference type="CDD" id="cd01650">
    <property type="entry name" value="RT_nLTR_like"/>
    <property type="match status" value="1"/>
</dbReference>
<evidence type="ECO:0000313" key="3">
    <source>
        <dbReference type="Proteomes" id="UP000479000"/>
    </source>
</evidence>
<dbReference type="OrthoDB" id="6630711at2759"/>
<dbReference type="InterPro" id="IPR000477">
    <property type="entry name" value="RT_dom"/>
</dbReference>
<dbReference type="InterPro" id="IPR043502">
    <property type="entry name" value="DNA/RNA_pol_sf"/>
</dbReference>
<dbReference type="PROSITE" id="PS50878">
    <property type="entry name" value="RT_POL"/>
    <property type="match status" value="1"/>
</dbReference>
<dbReference type="EMBL" id="CADCXU010029773">
    <property type="protein sequence ID" value="CAB0015935.1"/>
    <property type="molecule type" value="Genomic_DNA"/>
</dbReference>
<proteinExistence type="predicted"/>
<dbReference type="PANTHER" id="PTHR33332">
    <property type="entry name" value="REVERSE TRANSCRIPTASE DOMAIN-CONTAINING PROTEIN"/>
    <property type="match status" value="1"/>
</dbReference>
<protein>
    <recommendedName>
        <fullName evidence="1">Reverse transcriptase domain-containing protein</fullName>
    </recommendedName>
</protein>
<dbReference type="Proteomes" id="UP000479000">
    <property type="component" value="Unassembled WGS sequence"/>
</dbReference>
<accession>A0A6H5HI35</accession>
<dbReference type="AlphaFoldDB" id="A0A6H5HI35"/>
<feature type="domain" description="Reverse transcriptase" evidence="1">
    <location>
        <begin position="61"/>
        <end position="343"/>
    </location>
</feature>
<sequence length="583" mass="67237">MSDHGTSSDKFRFRYITTFDLEKLMSNMNGKSAPGTDGISLKMLKSHFKHLKDVLVHIINLSLTSGTFPDSLKIARVIPIFKSGDPLVLSNYRPISLLSSIAKLIERWIKHLLYDYLESRNLISENQYGFRRGIGVDEALFHLTKDINSLLDRGQNGILLTLDLAKAFDSIDRDILINMLPDYGFEGKELEWVKSYFSNRRQVVSVLGVDSTDSEIQYGVIQGGTLAALFFLIFVNRIDRLALKGKIYLFADDTAILCEADSWSKLFREANSDMELVFQWLSRHKLSLNIQKTKYLVFSKSPSKKTLNDHGIKIHTCNNSPYSNCDCPSIERASSIRYLGIHIDENLKWEKHILQAALKIRKYSHIFYRLRSCLSIEATILIYKALVQSVIGFGMIAWGGATSGVLNRLAITQKAILKVMARKPRRFPSNDLFQLIPVYSVQQLYLKSALIFFHKHPNYFPYNRTNQYPIRLTSQTIIPAPLTRLWSTGRHIYNSLPYLLRSLPEDMLQPKNFTRSAFKKKIFTFLILKGHLACEELIRFLRSDIFLLKLMKIWDSLLERQTRWLSFLSCMYSKELRLVQGNK</sequence>
<gene>
    <name evidence="2" type="ORF">NTEN_LOCUS20275</name>
</gene>
<evidence type="ECO:0000259" key="1">
    <source>
        <dbReference type="PROSITE" id="PS50878"/>
    </source>
</evidence>
<reference evidence="2 3" key="1">
    <citation type="submission" date="2020-02" db="EMBL/GenBank/DDBJ databases">
        <authorList>
            <person name="Ferguson B K."/>
        </authorList>
    </citation>
    <scope>NUCLEOTIDE SEQUENCE [LARGE SCALE GENOMIC DNA]</scope>
</reference>
<dbReference type="GO" id="GO:0071897">
    <property type="term" value="P:DNA biosynthetic process"/>
    <property type="evidence" value="ECO:0007669"/>
    <property type="project" value="UniProtKB-ARBA"/>
</dbReference>
<keyword evidence="3" id="KW-1185">Reference proteome</keyword>
<dbReference type="Pfam" id="PF00078">
    <property type="entry name" value="RVT_1"/>
    <property type="match status" value="1"/>
</dbReference>
<evidence type="ECO:0000313" key="2">
    <source>
        <dbReference type="EMBL" id="CAB0015935.1"/>
    </source>
</evidence>
<organism evidence="2 3">
    <name type="scientific">Nesidiocoris tenuis</name>
    <dbReference type="NCBI Taxonomy" id="355587"/>
    <lineage>
        <taxon>Eukaryota</taxon>
        <taxon>Metazoa</taxon>
        <taxon>Ecdysozoa</taxon>
        <taxon>Arthropoda</taxon>
        <taxon>Hexapoda</taxon>
        <taxon>Insecta</taxon>
        <taxon>Pterygota</taxon>
        <taxon>Neoptera</taxon>
        <taxon>Paraneoptera</taxon>
        <taxon>Hemiptera</taxon>
        <taxon>Heteroptera</taxon>
        <taxon>Panheteroptera</taxon>
        <taxon>Cimicomorpha</taxon>
        <taxon>Miridae</taxon>
        <taxon>Dicyphina</taxon>
        <taxon>Nesidiocoris</taxon>
    </lineage>
</organism>
<name>A0A6H5HI35_9HEMI</name>
<dbReference type="SUPFAM" id="SSF56672">
    <property type="entry name" value="DNA/RNA polymerases"/>
    <property type="match status" value="1"/>
</dbReference>